<feature type="transmembrane region" description="Helical" evidence="23">
    <location>
        <begin position="367"/>
        <end position="389"/>
    </location>
</feature>
<feature type="transmembrane region" description="Helical" evidence="23">
    <location>
        <begin position="215"/>
        <end position="234"/>
    </location>
</feature>
<evidence type="ECO:0000256" key="9">
    <source>
        <dbReference type="ARBA" id="ARBA00022984"/>
    </source>
</evidence>
<comment type="caution">
    <text evidence="24">The sequence shown here is derived from an EMBL/GenBank/DDBJ whole genome shotgun (WGS) entry which is preliminary data.</text>
</comment>
<evidence type="ECO:0000256" key="12">
    <source>
        <dbReference type="ARBA" id="ARBA00023306"/>
    </source>
</evidence>
<feature type="transmembrane region" description="Helical" evidence="23">
    <location>
        <begin position="72"/>
        <end position="92"/>
    </location>
</feature>
<keyword evidence="6" id="KW-0808">Transferase</keyword>
<keyword evidence="7 23" id="KW-0812">Transmembrane</keyword>
<feature type="region of interest" description="Disordered" evidence="22">
    <location>
        <begin position="405"/>
        <end position="424"/>
    </location>
</feature>
<evidence type="ECO:0000256" key="11">
    <source>
        <dbReference type="ARBA" id="ARBA00023136"/>
    </source>
</evidence>
<evidence type="ECO:0000256" key="1">
    <source>
        <dbReference type="ARBA" id="ARBA00004651"/>
    </source>
</evidence>
<evidence type="ECO:0000256" key="19">
    <source>
        <dbReference type="ARBA" id="ARBA00044770"/>
    </source>
</evidence>
<evidence type="ECO:0000256" key="4">
    <source>
        <dbReference type="ARBA" id="ARBA00022618"/>
    </source>
</evidence>
<evidence type="ECO:0000256" key="7">
    <source>
        <dbReference type="ARBA" id="ARBA00022692"/>
    </source>
</evidence>
<dbReference type="InterPro" id="IPR001182">
    <property type="entry name" value="FtsW/RodA"/>
</dbReference>
<evidence type="ECO:0000313" key="25">
    <source>
        <dbReference type="Proteomes" id="UP000009877"/>
    </source>
</evidence>
<dbReference type="STRING" id="71999.KPaMU14_07240"/>
<name>M2WD81_9MICC</name>
<feature type="transmembrane region" description="Helical" evidence="23">
    <location>
        <begin position="144"/>
        <end position="162"/>
    </location>
</feature>
<dbReference type="Proteomes" id="UP000009877">
    <property type="component" value="Unassembled WGS sequence"/>
</dbReference>
<keyword evidence="3" id="KW-1003">Cell membrane</keyword>
<evidence type="ECO:0000256" key="3">
    <source>
        <dbReference type="ARBA" id="ARBA00022475"/>
    </source>
</evidence>
<dbReference type="PANTHER" id="PTHR30474:SF2">
    <property type="entry name" value="PEPTIDOGLYCAN GLYCOSYLTRANSFERASE FTSW-RELATED"/>
    <property type="match status" value="1"/>
</dbReference>
<evidence type="ECO:0000256" key="18">
    <source>
        <dbReference type="ARBA" id="ARBA00041418"/>
    </source>
</evidence>
<dbReference type="PROSITE" id="PS00428">
    <property type="entry name" value="FTSW_RODA_SPOVE"/>
    <property type="match status" value="1"/>
</dbReference>
<evidence type="ECO:0000256" key="15">
    <source>
        <dbReference type="ARBA" id="ARBA00033270"/>
    </source>
</evidence>
<keyword evidence="25" id="KW-1185">Reference proteome</keyword>
<evidence type="ECO:0000256" key="2">
    <source>
        <dbReference type="ARBA" id="ARBA00004752"/>
    </source>
</evidence>
<keyword evidence="8" id="KW-0133">Cell shape</keyword>
<dbReference type="AlphaFoldDB" id="M2WD81"/>
<evidence type="ECO:0000256" key="22">
    <source>
        <dbReference type="SAM" id="MobiDB-lite"/>
    </source>
</evidence>
<evidence type="ECO:0000256" key="13">
    <source>
        <dbReference type="ARBA" id="ARBA00023316"/>
    </source>
</evidence>
<feature type="transmembrane region" description="Helical" evidence="23">
    <location>
        <begin position="194"/>
        <end position="210"/>
    </location>
</feature>
<dbReference type="GO" id="GO:0008360">
    <property type="term" value="P:regulation of cell shape"/>
    <property type="evidence" value="ECO:0007669"/>
    <property type="project" value="UniProtKB-KW"/>
</dbReference>
<proteinExistence type="inferred from homology"/>
<dbReference type="GO" id="GO:0008955">
    <property type="term" value="F:peptidoglycan glycosyltransferase activity"/>
    <property type="evidence" value="ECO:0007669"/>
    <property type="project" value="UniProtKB-EC"/>
</dbReference>
<evidence type="ECO:0000256" key="17">
    <source>
        <dbReference type="ARBA" id="ARBA00041185"/>
    </source>
</evidence>
<organism evidence="24 25">
    <name type="scientific">Kocuria palustris PEL</name>
    <dbReference type="NCBI Taxonomy" id="1236550"/>
    <lineage>
        <taxon>Bacteria</taxon>
        <taxon>Bacillati</taxon>
        <taxon>Actinomycetota</taxon>
        <taxon>Actinomycetes</taxon>
        <taxon>Micrococcales</taxon>
        <taxon>Micrococcaceae</taxon>
        <taxon>Kocuria</taxon>
    </lineage>
</organism>
<sequence>MSPRTAAAATRLRDRIDERSGPLRGVEHRVRSGPLLQSYYALAVCAVLLFAIGAMMVLSASAVESISAEQSAYGLFVRQLIFGALGLIAMFALSRVPGRVMRRLAILAFWVSAVILALVVPFGVEVGGNRNWLSVGGFTLQPSEIAKLTCILALGVWLGRVAGRIRTLKDALWPSAVAVVVPVLFVMYGRDMGTAGIFLLIYLAAVFFAGMPIRWILTAFAAGAAVSVVFVISAPHRMERVTSWLTGDCDPSAGCYQAMHGLSALATGGWWGVGLGQSRSKYNYVPEAHNDFIFAIIGEELGLLGTVTILVLFAVMAVAMARILMRSTSGFERIVTGGVLAWLIGQAFVNIGMVTGVLPVIGVPLPFISYGGSSLLMCLSAVGVVMSFARQPSVGMVEAIPQPRSRPVTARRPLPGDDAYDAYDHEGRYDDLMDDEREPIAEVHDIRRGRVLRSRGDS</sequence>
<dbReference type="EMBL" id="ANHZ02000014">
    <property type="protein sequence ID" value="EME36427.1"/>
    <property type="molecule type" value="Genomic_DNA"/>
</dbReference>
<dbReference type="GO" id="GO:0032153">
    <property type="term" value="C:cell division site"/>
    <property type="evidence" value="ECO:0007669"/>
    <property type="project" value="TreeGrafter"/>
</dbReference>
<dbReference type="InterPro" id="IPR018365">
    <property type="entry name" value="Cell_cycle_FtsW-rel_CS"/>
</dbReference>
<keyword evidence="5" id="KW-0328">Glycosyltransferase</keyword>
<evidence type="ECO:0000256" key="10">
    <source>
        <dbReference type="ARBA" id="ARBA00022989"/>
    </source>
</evidence>
<feature type="transmembrane region" description="Helical" evidence="23">
    <location>
        <begin position="171"/>
        <end position="188"/>
    </location>
</feature>
<evidence type="ECO:0000313" key="24">
    <source>
        <dbReference type="EMBL" id="EME36427.1"/>
    </source>
</evidence>
<evidence type="ECO:0000256" key="6">
    <source>
        <dbReference type="ARBA" id="ARBA00022679"/>
    </source>
</evidence>
<comment type="catalytic activity">
    <reaction evidence="20">
        <text>[GlcNAc-(1-&gt;4)-Mur2Ac(oyl-L-Ala-gamma-D-Glu-L-Lys-D-Ala-D-Ala)](n)-di-trans,octa-cis-undecaprenyl diphosphate + beta-D-GlcNAc-(1-&gt;4)-Mur2Ac(oyl-L-Ala-gamma-D-Glu-L-Lys-D-Ala-D-Ala)-di-trans,octa-cis-undecaprenyl diphosphate = [GlcNAc-(1-&gt;4)-Mur2Ac(oyl-L-Ala-gamma-D-Glu-L-Lys-D-Ala-D-Ala)](n+1)-di-trans,octa-cis-undecaprenyl diphosphate + di-trans,octa-cis-undecaprenyl diphosphate + H(+)</text>
        <dbReference type="Rhea" id="RHEA:23708"/>
        <dbReference type="Rhea" id="RHEA-COMP:9602"/>
        <dbReference type="Rhea" id="RHEA-COMP:9603"/>
        <dbReference type="ChEBI" id="CHEBI:15378"/>
        <dbReference type="ChEBI" id="CHEBI:58405"/>
        <dbReference type="ChEBI" id="CHEBI:60033"/>
        <dbReference type="ChEBI" id="CHEBI:78435"/>
        <dbReference type="EC" id="2.4.99.28"/>
    </reaction>
</comment>
<dbReference type="PANTHER" id="PTHR30474">
    <property type="entry name" value="CELL CYCLE PROTEIN"/>
    <property type="match status" value="1"/>
</dbReference>
<dbReference type="NCBIfam" id="TIGR02614">
    <property type="entry name" value="ftsW"/>
    <property type="match status" value="1"/>
</dbReference>
<dbReference type="InterPro" id="IPR013437">
    <property type="entry name" value="FtsW"/>
</dbReference>
<comment type="similarity">
    <text evidence="16">Belongs to the SEDS family. FtsW subfamily.</text>
</comment>
<reference evidence="24 25" key="1">
    <citation type="journal article" date="2014" name="Genome Announc.">
        <title>Draft Genome Sequence of Kocuria palustris PEL.</title>
        <authorList>
            <person name="Sharma G."/>
            <person name="Khatri I."/>
            <person name="Subramanian S."/>
        </authorList>
    </citation>
    <scope>NUCLEOTIDE SEQUENCE [LARGE SCALE GENOMIC DNA]</scope>
    <source>
        <strain evidence="24 25">PEL</strain>
    </source>
</reference>
<keyword evidence="11 23" id="KW-0472">Membrane</keyword>
<keyword evidence="10 23" id="KW-1133">Transmembrane helix</keyword>
<dbReference type="GO" id="GO:0071555">
    <property type="term" value="P:cell wall organization"/>
    <property type="evidence" value="ECO:0007669"/>
    <property type="project" value="UniProtKB-KW"/>
</dbReference>
<dbReference type="RefSeq" id="WP_006214833.1">
    <property type="nucleotide sequence ID" value="NZ_ANHZ02000014.1"/>
</dbReference>
<protein>
    <recommendedName>
        <fullName evidence="17">Probable peptidoglycan glycosyltransferase FtsW</fullName>
        <ecNumber evidence="19">2.4.99.28</ecNumber>
    </recommendedName>
    <alternativeName>
        <fullName evidence="18">Cell division protein FtsW</fullName>
    </alternativeName>
    <alternativeName>
        <fullName evidence="15">Cell wall polymerase</fullName>
    </alternativeName>
    <alternativeName>
        <fullName evidence="14">Peptidoglycan polymerase</fullName>
    </alternativeName>
</protein>
<dbReference type="GO" id="GO:0005886">
    <property type="term" value="C:plasma membrane"/>
    <property type="evidence" value="ECO:0007669"/>
    <property type="project" value="UniProtKB-SubCell"/>
</dbReference>
<evidence type="ECO:0000256" key="16">
    <source>
        <dbReference type="ARBA" id="ARBA00038053"/>
    </source>
</evidence>
<comment type="function">
    <text evidence="21">Peptidoglycan polymerase that is essential for cell division.</text>
</comment>
<dbReference type="GO" id="GO:0015648">
    <property type="term" value="F:lipid-linked peptidoglycan transporter activity"/>
    <property type="evidence" value="ECO:0007669"/>
    <property type="project" value="TreeGrafter"/>
</dbReference>
<evidence type="ECO:0000256" key="5">
    <source>
        <dbReference type="ARBA" id="ARBA00022676"/>
    </source>
</evidence>
<dbReference type="GO" id="GO:0051301">
    <property type="term" value="P:cell division"/>
    <property type="evidence" value="ECO:0007669"/>
    <property type="project" value="UniProtKB-KW"/>
</dbReference>
<accession>M2WD81</accession>
<evidence type="ECO:0000256" key="14">
    <source>
        <dbReference type="ARBA" id="ARBA00032370"/>
    </source>
</evidence>
<feature type="transmembrane region" description="Helical" evidence="23">
    <location>
        <begin position="104"/>
        <end position="124"/>
    </location>
</feature>
<comment type="subcellular location">
    <subcellularLocation>
        <location evidence="1">Cell membrane</location>
        <topology evidence="1">Multi-pass membrane protein</topology>
    </subcellularLocation>
</comment>
<evidence type="ECO:0000256" key="8">
    <source>
        <dbReference type="ARBA" id="ARBA00022960"/>
    </source>
</evidence>
<feature type="transmembrane region" description="Helical" evidence="23">
    <location>
        <begin position="39"/>
        <end position="60"/>
    </location>
</feature>
<keyword evidence="13" id="KW-0961">Cell wall biogenesis/degradation</keyword>
<dbReference type="Pfam" id="PF01098">
    <property type="entry name" value="FTSW_RODA_SPOVE"/>
    <property type="match status" value="1"/>
</dbReference>
<keyword evidence="4 24" id="KW-0132">Cell division</keyword>
<dbReference type="GO" id="GO:0009252">
    <property type="term" value="P:peptidoglycan biosynthetic process"/>
    <property type="evidence" value="ECO:0007669"/>
    <property type="project" value="UniProtKB-KW"/>
</dbReference>
<keyword evidence="12" id="KW-0131">Cell cycle</keyword>
<evidence type="ECO:0000256" key="23">
    <source>
        <dbReference type="SAM" id="Phobius"/>
    </source>
</evidence>
<evidence type="ECO:0000256" key="21">
    <source>
        <dbReference type="ARBA" id="ARBA00049966"/>
    </source>
</evidence>
<evidence type="ECO:0000256" key="20">
    <source>
        <dbReference type="ARBA" id="ARBA00049902"/>
    </source>
</evidence>
<gene>
    <name evidence="24" type="ORF">C884_00414</name>
</gene>
<keyword evidence="9" id="KW-0573">Peptidoglycan synthesis</keyword>
<feature type="transmembrane region" description="Helical" evidence="23">
    <location>
        <begin position="337"/>
        <end position="361"/>
    </location>
</feature>
<dbReference type="EC" id="2.4.99.28" evidence="19"/>
<comment type="pathway">
    <text evidence="2">Cell wall biogenesis; peptidoglycan biosynthesis.</text>
</comment>
<feature type="transmembrane region" description="Helical" evidence="23">
    <location>
        <begin position="301"/>
        <end position="325"/>
    </location>
</feature>